<evidence type="ECO:0000313" key="8">
    <source>
        <dbReference type="Proteomes" id="UP000714380"/>
    </source>
</evidence>
<reference evidence="7 8" key="1">
    <citation type="submission" date="2020-12" db="EMBL/GenBank/DDBJ databases">
        <title>Novel Thalassolituus-related marine hydrocarbonoclastic bacteria mediated algae-derived hydrocarbons mineralization in twilight zone of the northern South China Sea.</title>
        <authorList>
            <person name="Dong C."/>
        </authorList>
    </citation>
    <scope>NUCLEOTIDE SEQUENCE [LARGE SCALE GENOMIC DNA]</scope>
    <source>
        <strain evidence="7 8">IMCC1826</strain>
    </source>
</reference>
<proteinExistence type="inferred from homology"/>
<protein>
    <submittedName>
        <fullName evidence="7">GMC family oxidoreductase</fullName>
    </submittedName>
</protein>
<dbReference type="Pfam" id="PF00732">
    <property type="entry name" value="GMC_oxred_N"/>
    <property type="match status" value="1"/>
</dbReference>
<dbReference type="InterPro" id="IPR012132">
    <property type="entry name" value="GMC_OxRdtase"/>
</dbReference>
<comment type="caution">
    <text evidence="7">The sequence shown here is derived from an EMBL/GenBank/DDBJ whole genome shotgun (WGS) entry which is preliminary data.</text>
</comment>
<dbReference type="EMBL" id="JAEDAH010000009">
    <property type="protein sequence ID" value="MCA6062423.1"/>
    <property type="molecule type" value="Genomic_DNA"/>
</dbReference>
<keyword evidence="3" id="KW-0274">FAD</keyword>
<name>A0ABS7ZMJ8_9GAMM</name>
<dbReference type="PANTHER" id="PTHR46056">
    <property type="entry name" value="LONG-CHAIN-ALCOHOL OXIDASE"/>
    <property type="match status" value="1"/>
</dbReference>
<gene>
    <name evidence="7" type="ORF">I9W95_02265</name>
</gene>
<accession>A0ABS7ZMJ8</accession>
<sequence>MQNTEQRQPHVPVVAGISDPILEGISNGWNVHESTDLADGTLLEADVIIIGTGAGGGTSAEILSKAGFRVLMLEEGPLKSTNDFRMDEREAYRDLYQESAGRMSKDGAMSILQGRCVGGTTVINWTSSFRTPEPTLNYWADEFKVAGFSKDDMAPWFERMEERLNVAPWQVQPNENNSVLARGATKLGIDWHQIPRNVAGCWNLGFCGTGCPTNAKQSMLVTTIPEALNNQSQLVYSARAERLIFEGSKVAGVEITALDKDYQPSGKMLLARAPHVVMACGAINGPALLLRSGAPDPQKRIGKRTFFHPTTFCFAEFDQLIDPYYGAPQSIYSDHFQWLEVSGKAGYKLEVPPLHPGLTSVLLMGHGHKNFADMEKLPNLHAMIALLRDGFHPQSEGGSIELAGDGTPIVDYEINDYLWDGVRRSWLTMAEIQFAAGAKAVRPSHVDAPWYHSWEEAQKGINALEFRSNAFTAGSAHCMGGLAMGEDKNKCMVDSDGKYHYLDNLYVFDGSAFPTSIGANPQLSIYGMACKQANALVEKLRSAQGKA</sequence>
<evidence type="ECO:0000256" key="4">
    <source>
        <dbReference type="ARBA" id="ARBA00023002"/>
    </source>
</evidence>
<dbReference type="InterPro" id="IPR000172">
    <property type="entry name" value="GMC_OxRdtase_N"/>
</dbReference>
<evidence type="ECO:0000256" key="3">
    <source>
        <dbReference type="ARBA" id="ARBA00022827"/>
    </source>
</evidence>
<keyword evidence="8" id="KW-1185">Reference proteome</keyword>
<dbReference type="InterPro" id="IPR007867">
    <property type="entry name" value="GMC_OxRtase_C"/>
</dbReference>
<dbReference type="InterPro" id="IPR036188">
    <property type="entry name" value="FAD/NAD-bd_sf"/>
</dbReference>
<comment type="similarity">
    <text evidence="1">Belongs to the GMC oxidoreductase family.</text>
</comment>
<dbReference type="RefSeq" id="WP_225671413.1">
    <property type="nucleotide sequence ID" value="NZ_JAEDAH010000009.1"/>
</dbReference>
<dbReference type="PIRSF" id="PIRSF000137">
    <property type="entry name" value="Alcohol_oxidase"/>
    <property type="match status" value="1"/>
</dbReference>
<dbReference type="SUPFAM" id="SSF51905">
    <property type="entry name" value="FAD/NAD(P)-binding domain"/>
    <property type="match status" value="1"/>
</dbReference>
<dbReference type="Gene3D" id="3.50.50.60">
    <property type="entry name" value="FAD/NAD(P)-binding domain"/>
    <property type="match status" value="2"/>
</dbReference>
<dbReference type="PANTHER" id="PTHR46056:SF12">
    <property type="entry name" value="LONG-CHAIN-ALCOHOL OXIDASE"/>
    <property type="match status" value="1"/>
</dbReference>
<evidence type="ECO:0000313" key="7">
    <source>
        <dbReference type="EMBL" id="MCA6062423.1"/>
    </source>
</evidence>
<evidence type="ECO:0000259" key="6">
    <source>
        <dbReference type="Pfam" id="PF05199"/>
    </source>
</evidence>
<keyword evidence="2" id="KW-0285">Flavoprotein</keyword>
<organism evidence="7 8">
    <name type="scientific">Thalassolituus marinus</name>
    <dbReference type="NCBI Taxonomy" id="671053"/>
    <lineage>
        <taxon>Bacteria</taxon>
        <taxon>Pseudomonadati</taxon>
        <taxon>Pseudomonadota</taxon>
        <taxon>Gammaproteobacteria</taxon>
        <taxon>Oceanospirillales</taxon>
        <taxon>Oceanospirillaceae</taxon>
        <taxon>Thalassolituus</taxon>
    </lineage>
</organism>
<evidence type="ECO:0000256" key="1">
    <source>
        <dbReference type="ARBA" id="ARBA00010790"/>
    </source>
</evidence>
<evidence type="ECO:0000256" key="2">
    <source>
        <dbReference type="ARBA" id="ARBA00022630"/>
    </source>
</evidence>
<feature type="domain" description="Glucose-methanol-choline oxidoreductase C-terminal" evidence="6">
    <location>
        <begin position="393"/>
        <end position="529"/>
    </location>
</feature>
<keyword evidence="4" id="KW-0560">Oxidoreductase</keyword>
<feature type="domain" description="Glucose-methanol-choline oxidoreductase N-terminal" evidence="5">
    <location>
        <begin position="93"/>
        <end position="309"/>
    </location>
</feature>
<dbReference type="Pfam" id="PF05199">
    <property type="entry name" value="GMC_oxred_C"/>
    <property type="match status" value="1"/>
</dbReference>
<dbReference type="Proteomes" id="UP000714380">
    <property type="component" value="Unassembled WGS sequence"/>
</dbReference>
<evidence type="ECO:0000259" key="5">
    <source>
        <dbReference type="Pfam" id="PF00732"/>
    </source>
</evidence>